<comment type="function">
    <text evidence="2">Hydrolyzes RNA 2',3'-cyclic phosphodiester to an RNA 2'-phosphomonoester.</text>
</comment>
<keyword evidence="1 2" id="KW-0378">Hydrolase</keyword>
<dbReference type="HAMAP" id="MF_01940">
    <property type="entry name" value="RNA_CPDase"/>
    <property type="match status" value="1"/>
</dbReference>
<gene>
    <name evidence="4" type="ORF">EXIGUO9Y_20011</name>
</gene>
<dbReference type="RefSeq" id="WP_029331199.1">
    <property type="nucleotide sequence ID" value="NZ_LR732308.1"/>
</dbReference>
<dbReference type="PANTHER" id="PTHR35561">
    <property type="entry name" value="RNA 2',3'-CYCLIC PHOSPHODIESTERASE"/>
    <property type="match status" value="1"/>
</dbReference>
<organism evidence="4 5">
    <name type="scientific">Exiguobacterium oxidotolerans</name>
    <dbReference type="NCBI Taxonomy" id="223958"/>
    <lineage>
        <taxon>Bacteria</taxon>
        <taxon>Bacillati</taxon>
        <taxon>Bacillota</taxon>
        <taxon>Bacilli</taxon>
        <taxon>Bacillales</taxon>
        <taxon>Bacillales Family XII. Incertae Sedis</taxon>
        <taxon>Exiguobacterium</taxon>
    </lineage>
</organism>
<evidence type="ECO:0000259" key="3">
    <source>
        <dbReference type="Pfam" id="PF02834"/>
    </source>
</evidence>
<feature type="active site" description="Proton donor" evidence="2">
    <location>
        <position position="39"/>
    </location>
</feature>
<dbReference type="SUPFAM" id="SSF55144">
    <property type="entry name" value="LigT-like"/>
    <property type="match status" value="1"/>
</dbReference>
<dbReference type="Proteomes" id="UP000439752">
    <property type="component" value="Unassembled WGS sequence"/>
</dbReference>
<evidence type="ECO:0000256" key="2">
    <source>
        <dbReference type="HAMAP-Rule" id="MF_01940"/>
    </source>
</evidence>
<comment type="catalytic activity">
    <reaction evidence="2">
        <text>a 3'-end 2',3'-cyclophospho-ribonucleotide-RNA + H2O = a 3'-end 2'-phospho-ribonucleotide-RNA + H(+)</text>
        <dbReference type="Rhea" id="RHEA:11828"/>
        <dbReference type="Rhea" id="RHEA-COMP:10464"/>
        <dbReference type="Rhea" id="RHEA-COMP:17353"/>
        <dbReference type="ChEBI" id="CHEBI:15377"/>
        <dbReference type="ChEBI" id="CHEBI:15378"/>
        <dbReference type="ChEBI" id="CHEBI:83064"/>
        <dbReference type="ChEBI" id="CHEBI:173113"/>
        <dbReference type="EC" id="3.1.4.58"/>
    </reaction>
</comment>
<feature type="short sequence motif" description="HXTX 2" evidence="2">
    <location>
        <begin position="117"/>
        <end position="120"/>
    </location>
</feature>
<dbReference type="Pfam" id="PF02834">
    <property type="entry name" value="LigT_PEase"/>
    <property type="match status" value="1"/>
</dbReference>
<evidence type="ECO:0000313" key="5">
    <source>
        <dbReference type="Proteomes" id="UP000439752"/>
    </source>
</evidence>
<dbReference type="InterPro" id="IPR009097">
    <property type="entry name" value="Cyclic_Pdiesterase"/>
</dbReference>
<reference evidence="4 5" key="1">
    <citation type="submission" date="2019-10" db="EMBL/GenBank/DDBJ databases">
        <authorList>
            <person name="Karimi E."/>
        </authorList>
    </citation>
    <scope>NUCLEOTIDE SEQUENCE [LARGE SCALE GENOMIC DNA]</scope>
    <source>
        <strain evidence="4">Exiguobacterium sp. 9Y</strain>
    </source>
</reference>
<dbReference type="GO" id="GO:0008664">
    <property type="term" value="F:RNA 2',3'-cyclic 3'-phosphodiesterase activity"/>
    <property type="evidence" value="ECO:0007669"/>
    <property type="project" value="UniProtKB-EC"/>
</dbReference>
<name>A0A653I7T1_9BACL</name>
<feature type="short sequence motif" description="HXTX 1" evidence="2">
    <location>
        <begin position="39"/>
        <end position="42"/>
    </location>
</feature>
<dbReference type="EC" id="3.1.4.58" evidence="2"/>
<dbReference type="NCBIfam" id="TIGR02258">
    <property type="entry name" value="2_5_ligase"/>
    <property type="match status" value="1"/>
</dbReference>
<feature type="active site" description="Proton acceptor" evidence="2">
    <location>
        <position position="117"/>
    </location>
</feature>
<dbReference type="InterPro" id="IPR014051">
    <property type="entry name" value="Phosphoesterase_HXTX"/>
</dbReference>
<dbReference type="GO" id="GO:0004113">
    <property type="term" value="F:2',3'-cyclic-nucleotide 3'-phosphodiesterase activity"/>
    <property type="evidence" value="ECO:0007669"/>
    <property type="project" value="InterPro"/>
</dbReference>
<evidence type="ECO:0000256" key="1">
    <source>
        <dbReference type="ARBA" id="ARBA00022801"/>
    </source>
</evidence>
<evidence type="ECO:0000313" key="4">
    <source>
        <dbReference type="EMBL" id="VWX34873.1"/>
    </source>
</evidence>
<dbReference type="EMBL" id="CABWKQ010000012">
    <property type="protein sequence ID" value="VWX34873.1"/>
    <property type="molecule type" value="Genomic_DNA"/>
</dbReference>
<accession>A0A653I7T1</accession>
<proteinExistence type="inferred from homology"/>
<dbReference type="SMR" id="A0A653I7T1"/>
<dbReference type="Gene3D" id="3.90.1140.10">
    <property type="entry name" value="Cyclic phosphodiesterase"/>
    <property type="match status" value="1"/>
</dbReference>
<dbReference type="PANTHER" id="PTHR35561:SF1">
    <property type="entry name" value="RNA 2',3'-CYCLIC PHOSPHODIESTERASE"/>
    <property type="match status" value="1"/>
</dbReference>
<dbReference type="InterPro" id="IPR004175">
    <property type="entry name" value="RNA_CPDase"/>
</dbReference>
<feature type="domain" description="Phosphoesterase HXTX" evidence="3">
    <location>
        <begin position="18"/>
        <end position="89"/>
    </location>
</feature>
<keyword evidence="5" id="KW-1185">Reference proteome</keyword>
<protein>
    <recommendedName>
        <fullName evidence="2">RNA 2',3'-cyclic phosphodiesterase</fullName>
        <shortName evidence="2">RNA 2',3'-CPDase</shortName>
        <ecNumber evidence="2">3.1.4.58</ecNumber>
    </recommendedName>
</protein>
<sequence>MERHYFIAIPVPLLELKQLSEAVNLNHYYQQVYGQEDFHLTLHFLGGLTERELNEWQCRLKEIAATVQPFTLTINHLVTFGNEDRPRVFAAGVEETTSLLRLANQLAPERHKPFVPHITLAKRWNADCEEPLPDMTLQAKINVTELILYEIHPADRPRYRINTLARCGKEQ</sequence>
<comment type="similarity">
    <text evidence="2">Belongs to the 2H phosphoesterase superfamily. ThpR family.</text>
</comment>
<dbReference type="AlphaFoldDB" id="A0A653I7T1"/>